<dbReference type="EMBL" id="QQAX01000005">
    <property type="protein sequence ID" value="RDI46588.1"/>
    <property type="molecule type" value="Genomic_DNA"/>
</dbReference>
<dbReference type="SMART" id="SM00382">
    <property type="entry name" value="AAA"/>
    <property type="match status" value="1"/>
</dbReference>
<evidence type="ECO:0000313" key="9">
    <source>
        <dbReference type="Proteomes" id="UP000254720"/>
    </source>
</evidence>
<evidence type="ECO:0000256" key="6">
    <source>
        <dbReference type="ARBA" id="ARBA00023136"/>
    </source>
</evidence>
<feature type="domain" description="ABC transporter" evidence="7">
    <location>
        <begin position="1"/>
        <end position="198"/>
    </location>
</feature>
<dbReference type="PANTHER" id="PTHR43499:SF1">
    <property type="entry name" value="ABC TRANSPORTER I FAMILY MEMBER 1"/>
    <property type="match status" value="1"/>
</dbReference>
<keyword evidence="4" id="KW-0067">ATP-binding</keyword>
<dbReference type="InterPro" id="IPR027417">
    <property type="entry name" value="P-loop_NTPase"/>
</dbReference>
<sequence>MNLGCIRQHKTLFTHISFSLIPGHVLFVEGPNGSGKSSLLRLLTGLSTPSEGDVFWDGTPIQHLRAAYWHHLHYVGHPNGIKTGLTVTENLRLICQLGLSTSAIAYDTVLSMLQLDGDKNTQAKFLSAGQKRRLALAKLFLVWKPLWLLDEPLTALDHQTQQLFLFHLENHLQKGGIAVISSHHAIAVKSSGVQTLRLQPC</sequence>
<dbReference type="PANTHER" id="PTHR43499">
    <property type="entry name" value="ABC TRANSPORTER I FAMILY MEMBER 1"/>
    <property type="match status" value="1"/>
</dbReference>
<dbReference type="GO" id="GO:0016887">
    <property type="term" value="F:ATP hydrolysis activity"/>
    <property type="evidence" value="ECO:0007669"/>
    <property type="project" value="InterPro"/>
</dbReference>
<keyword evidence="9" id="KW-1185">Reference proteome</keyword>
<keyword evidence="2" id="KW-0547">Nucleotide-binding</keyword>
<dbReference type="PROSITE" id="PS50893">
    <property type="entry name" value="ABC_TRANSPORTER_2"/>
    <property type="match status" value="1"/>
</dbReference>
<dbReference type="InterPro" id="IPR003593">
    <property type="entry name" value="AAA+_ATPase"/>
</dbReference>
<keyword evidence="5" id="KW-1278">Translocase</keyword>
<evidence type="ECO:0000256" key="5">
    <source>
        <dbReference type="ARBA" id="ARBA00022967"/>
    </source>
</evidence>
<dbReference type="PROSITE" id="PS00211">
    <property type="entry name" value="ABC_TRANSPORTER_1"/>
    <property type="match status" value="1"/>
</dbReference>
<name>A0A370GSB4_9COXI</name>
<gene>
    <name evidence="8" type="ORF">C8D86_105112</name>
</gene>
<dbReference type="InterPro" id="IPR003439">
    <property type="entry name" value="ABC_transporter-like_ATP-bd"/>
</dbReference>
<protein>
    <submittedName>
        <fullName evidence="8">Heme exporter protein A</fullName>
    </submittedName>
</protein>
<accession>A0A370GSB4</accession>
<dbReference type="GO" id="GO:0017004">
    <property type="term" value="P:cytochrome complex assembly"/>
    <property type="evidence" value="ECO:0007669"/>
    <property type="project" value="UniProtKB-KW"/>
</dbReference>
<evidence type="ECO:0000259" key="7">
    <source>
        <dbReference type="PROSITE" id="PS50893"/>
    </source>
</evidence>
<dbReference type="AlphaFoldDB" id="A0A370GSB4"/>
<dbReference type="InterPro" id="IPR005895">
    <property type="entry name" value="ABC_transptr_haem_export_CcmA"/>
</dbReference>
<evidence type="ECO:0000256" key="1">
    <source>
        <dbReference type="ARBA" id="ARBA00022448"/>
    </source>
</evidence>
<keyword evidence="3" id="KW-0201">Cytochrome c-type biogenesis</keyword>
<dbReference type="NCBIfam" id="TIGR01189">
    <property type="entry name" value="ccmA"/>
    <property type="match status" value="1"/>
</dbReference>
<dbReference type="SUPFAM" id="SSF52540">
    <property type="entry name" value="P-loop containing nucleoside triphosphate hydrolases"/>
    <property type="match status" value="1"/>
</dbReference>
<keyword evidence="1" id="KW-0813">Transport</keyword>
<dbReference type="Gene3D" id="3.40.50.300">
    <property type="entry name" value="P-loop containing nucleotide triphosphate hydrolases"/>
    <property type="match status" value="1"/>
</dbReference>
<evidence type="ECO:0000256" key="3">
    <source>
        <dbReference type="ARBA" id="ARBA00022748"/>
    </source>
</evidence>
<dbReference type="GO" id="GO:0005524">
    <property type="term" value="F:ATP binding"/>
    <property type="evidence" value="ECO:0007669"/>
    <property type="project" value="UniProtKB-KW"/>
</dbReference>
<dbReference type="GO" id="GO:0022857">
    <property type="term" value="F:transmembrane transporter activity"/>
    <property type="evidence" value="ECO:0007669"/>
    <property type="project" value="InterPro"/>
</dbReference>
<dbReference type="Proteomes" id="UP000254720">
    <property type="component" value="Unassembled WGS sequence"/>
</dbReference>
<evidence type="ECO:0000313" key="8">
    <source>
        <dbReference type="EMBL" id="RDI46588.1"/>
    </source>
</evidence>
<evidence type="ECO:0000256" key="4">
    <source>
        <dbReference type="ARBA" id="ARBA00022840"/>
    </source>
</evidence>
<dbReference type="Pfam" id="PF00005">
    <property type="entry name" value="ABC_tran"/>
    <property type="match status" value="1"/>
</dbReference>
<dbReference type="NCBIfam" id="NF010061">
    <property type="entry name" value="PRK13538.1"/>
    <property type="match status" value="1"/>
</dbReference>
<comment type="caution">
    <text evidence="8">The sequence shown here is derived from an EMBL/GenBank/DDBJ whole genome shotgun (WGS) entry which is preliminary data.</text>
</comment>
<organism evidence="8 9">
    <name type="scientific">Aquicella lusitana</name>
    <dbReference type="NCBI Taxonomy" id="254246"/>
    <lineage>
        <taxon>Bacteria</taxon>
        <taxon>Pseudomonadati</taxon>
        <taxon>Pseudomonadota</taxon>
        <taxon>Gammaproteobacteria</taxon>
        <taxon>Legionellales</taxon>
        <taxon>Coxiellaceae</taxon>
        <taxon>Aquicella</taxon>
    </lineage>
</organism>
<keyword evidence="6" id="KW-0472">Membrane</keyword>
<proteinExistence type="predicted"/>
<evidence type="ECO:0000256" key="2">
    <source>
        <dbReference type="ARBA" id="ARBA00022741"/>
    </source>
</evidence>
<reference evidence="8 9" key="1">
    <citation type="submission" date="2018-07" db="EMBL/GenBank/DDBJ databases">
        <title>Genomic Encyclopedia of Type Strains, Phase IV (KMG-IV): sequencing the most valuable type-strain genomes for metagenomic binning, comparative biology and taxonomic classification.</title>
        <authorList>
            <person name="Goeker M."/>
        </authorList>
    </citation>
    <scope>NUCLEOTIDE SEQUENCE [LARGE SCALE GENOMIC DNA]</scope>
    <source>
        <strain evidence="8 9">DSM 16500</strain>
    </source>
</reference>
<dbReference type="InterPro" id="IPR017871">
    <property type="entry name" value="ABC_transporter-like_CS"/>
</dbReference>